<feature type="transmembrane region" description="Helical" evidence="2">
    <location>
        <begin position="428"/>
        <end position="445"/>
    </location>
</feature>
<dbReference type="AlphaFoldDB" id="A0AAV2RSD3"/>
<dbReference type="GO" id="GO:0004888">
    <property type="term" value="F:transmembrane signaling receptor activity"/>
    <property type="evidence" value="ECO:0007669"/>
    <property type="project" value="TreeGrafter"/>
</dbReference>
<dbReference type="InterPro" id="IPR008075">
    <property type="entry name" value="LIMR"/>
</dbReference>
<name>A0AAV2RSD3_MEGNR</name>
<dbReference type="EMBL" id="CAXKWB010032466">
    <property type="protein sequence ID" value="CAL4141277.1"/>
    <property type="molecule type" value="Genomic_DNA"/>
</dbReference>
<evidence type="ECO:0000256" key="2">
    <source>
        <dbReference type="SAM" id="Phobius"/>
    </source>
</evidence>
<keyword evidence="2" id="KW-0812">Transmembrane</keyword>
<evidence type="ECO:0000313" key="4">
    <source>
        <dbReference type="Proteomes" id="UP001497623"/>
    </source>
</evidence>
<dbReference type="PANTHER" id="PTHR12625">
    <property type="entry name" value="LIPOCALIN-1 INTERACTING MEMBRANE RECEPTOR LIMR"/>
    <property type="match status" value="1"/>
</dbReference>
<feature type="transmembrane region" description="Helical" evidence="2">
    <location>
        <begin position="126"/>
        <end position="152"/>
    </location>
</feature>
<dbReference type="PRINTS" id="PR01692">
    <property type="entry name" value="LIPOCALINIMR"/>
</dbReference>
<evidence type="ECO:0008006" key="5">
    <source>
        <dbReference type="Google" id="ProtNLM"/>
    </source>
</evidence>
<organism evidence="3 4">
    <name type="scientific">Meganyctiphanes norvegica</name>
    <name type="common">Northern krill</name>
    <name type="synonym">Thysanopoda norvegica</name>
    <dbReference type="NCBI Taxonomy" id="48144"/>
    <lineage>
        <taxon>Eukaryota</taxon>
        <taxon>Metazoa</taxon>
        <taxon>Ecdysozoa</taxon>
        <taxon>Arthropoda</taxon>
        <taxon>Crustacea</taxon>
        <taxon>Multicrustacea</taxon>
        <taxon>Malacostraca</taxon>
        <taxon>Eumalacostraca</taxon>
        <taxon>Eucarida</taxon>
        <taxon>Euphausiacea</taxon>
        <taxon>Euphausiidae</taxon>
        <taxon>Meganyctiphanes</taxon>
    </lineage>
</organism>
<comment type="similarity">
    <text evidence="1">Belongs to the LIMR family.</text>
</comment>
<feature type="transmembrane region" description="Helical" evidence="2">
    <location>
        <begin position="465"/>
        <end position="488"/>
    </location>
</feature>
<comment type="caution">
    <text evidence="3">The sequence shown here is derived from an EMBL/GenBank/DDBJ whole genome shotgun (WGS) entry which is preliminary data.</text>
</comment>
<feature type="transmembrane region" description="Helical" evidence="2">
    <location>
        <begin position="216"/>
        <end position="241"/>
    </location>
</feature>
<feature type="transmembrane region" description="Helical" evidence="2">
    <location>
        <begin position="173"/>
        <end position="196"/>
    </location>
</feature>
<feature type="non-terminal residue" evidence="3">
    <location>
        <position position="536"/>
    </location>
</feature>
<keyword evidence="2" id="KW-0472">Membrane</keyword>
<keyword evidence="4" id="KW-1185">Reference proteome</keyword>
<evidence type="ECO:0000313" key="3">
    <source>
        <dbReference type="EMBL" id="CAL4141277.1"/>
    </source>
</evidence>
<accession>A0AAV2RSD3</accession>
<dbReference type="InterPro" id="IPR006876">
    <property type="entry name" value="LMBR1-like_membr_prot"/>
</dbReference>
<proteinExistence type="inferred from homology"/>
<dbReference type="Pfam" id="PF04791">
    <property type="entry name" value="LMBR1"/>
    <property type="match status" value="2"/>
</dbReference>
<feature type="transmembrane region" description="Helical" evidence="2">
    <location>
        <begin position="326"/>
        <end position="348"/>
    </location>
</feature>
<dbReference type="Proteomes" id="UP001497623">
    <property type="component" value="Unassembled WGS sequence"/>
</dbReference>
<dbReference type="GO" id="GO:0007165">
    <property type="term" value="P:signal transduction"/>
    <property type="evidence" value="ECO:0007669"/>
    <property type="project" value="TreeGrafter"/>
</dbReference>
<dbReference type="PANTHER" id="PTHR12625:SF0">
    <property type="entry name" value="PROTEIN LILIPOD"/>
    <property type="match status" value="1"/>
</dbReference>
<keyword evidence="2" id="KW-1133">Transmembrane helix</keyword>
<evidence type="ECO:0000256" key="1">
    <source>
        <dbReference type="ARBA" id="ARBA00010487"/>
    </source>
</evidence>
<dbReference type="GO" id="GO:0005886">
    <property type="term" value="C:plasma membrane"/>
    <property type="evidence" value="ECO:0007669"/>
    <property type="project" value="TreeGrafter"/>
</dbReference>
<feature type="transmembrane region" description="Helical" evidence="2">
    <location>
        <begin position="34"/>
        <end position="53"/>
    </location>
</feature>
<sequence length="536" mass="60171">MGNIKLNISELLPDEPIKDPFEEEIHFNNTVREYILFMVLLLLLSIASHVIVLRYRRKETTHLPPHRHHIDDDDEAIVDRIALWLCTFSLSVSLGAILLLPISIIGNEVLTIYQDSLYVQWINLSLIQGLWNIIFLCSNISLFIGLPFAYLFTEAEGFPGSKKGIRARIVETVVVLTLLVVLVFGVAFILSFLLGYYDQHNLFEILELWGSFYLPFMYSLISCLGVLMLLLFTPVGFAHLFTAMGQLMVKPGFLRDLAEEYQAAIMREDALARQLSRPMTPHAQPIQNTPNMQAVYQRIRQEYNNVKKTRLKLEEHRRAGVFQRTLAYPLALVVLCALTGTAVIIVVLNTLQLLVGIKALPLASAPAILGEAQQGKRTIILVMMGPLGAAVEVVLILYIIAASILGCYSLPGLALIRPKRQNTSMVHIIANCVIVLVLSSALPLLSRTLGITNFDLLGDYGRISWLGNFWVVFGYNVLFASASAACLAKKFTTTLRHEIYIRFKMTALSLMKRDTFKLPPHLLDKSYINASSIKEE</sequence>
<feature type="transmembrane region" description="Helical" evidence="2">
    <location>
        <begin position="393"/>
        <end position="416"/>
    </location>
</feature>
<gene>
    <name evidence="3" type="ORF">MNOR_LOCUS28835</name>
</gene>
<reference evidence="3 4" key="1">
    <citation type="submission" date="2024-05" db="EMBL/GenBank/DDBJ databases">
        <authorList>
            <person name="Wallberg A."/>
        </authorList>
    </citation>
    <scope>NUCLEOTIDE SEQUENCE [LARGE SCALE GENOMIC DNA]</scope>
</reference>
<protein>
    <recommendedName>
        <fullName evidence="5">Protein LMBR1L</fullName>
    </recommendedName>
</protein>
<feature type="transmembrane region" description="Helical" evidence="2">
    <location>
        <begin position="81"/>
        <end position="106"/>
    </location>
</feature>